<dbReference type="InterPro" id="IPR036188">
    <property type="entry name" value="FAD/NAD-bd_sf"/>
</dbReference>
<dbReference type="RefSeq" id="WP_077401659.1">
    <property type="nucleotide sequence ID" value="NZ_CP019650.1"/>
</dbReference>
<dbReference type="Pfam" id="PF04820">
    <property type="entry name" value="Trp_halogenase"/>
    <property type="match status" value="1"/>
</dbReference>
<reference evidence="1" key="1">
    <citation type="submission" date="2017-02" db="EMBL/GenBank/DDBJ databases">
        <title>Genome of Microbulbifer agarilyticus GP101.</title>
        <authorList>
            <person name="Jung J."/>
            <person name="Bae S.S."/>
            <person name="Baek K."/>
        </authorList>
    </citation>
    <scope>NUCLEOTIDE SEQUENCE [LARGE SCALE GENOMIC DNA]</scope>
    <source>
        <strain evidence="1">GP101</strain>
    </source>
</reference>
<evidence type="ECO:0000313" key="2">
    <source>
        <dbReference type="Proteomes" id="UP000188219"/>
    </source>
</evidence>
<keyword evidence="2" id="KW-1185">Reference proteome</keyword>
<dbReference type="KEGG" id="maga:Mag101_05025"/>
<dbReference type="EMBL" id="CP019650">
    <property type="protein sequence ID" value="AQQ67074.1"/>
    <property type="molecule type" value="Genomic_DNA"/>
</dbReference>
<evidence type="ECO:0000313" key="1">
    <source>
        <dbReference type="EMBL" id="AQQ67074.1"/>
    </source>
</evidence>
<proteinExistence type="predicted"/>
<protein>
    <recommendedName>
        <fullName evidence="3">Tryptophan halogenase</fullName>
    </recommendedName>
</protein>
<gene>
    <name evidence="1" type="ORF">Mag101_05025</name>
</gene>
<accession>A0A1Q2M2W7</accession>
<dbReference type="InterPro" id="IPR006905">
    <property type="entry name" value="Flavin_halogenase"/>
</dbReference>
<evidence type="ECO:0008006" key="3">
    <source>
        <dbReference type="Google" id="ProtNLM"/>
    </source>
</evidence>
<dbReference type="GO" id="GO:0004497">
    <property type="term" value="F:monooxygenase activity"/>
    <property type="evidence" value="ECO:0007669"/>
    <property type="project" value="InterPro"/>
</dbReference>
<dbReference type="Gene3D" id="3.50.50.60">
    <property type="entry name" value="FAD/NAD(P)-binding domain"/>
    <property type="match status" value="1"/>
</dbReference>
<dbReference type="AlphaFoldDB" id="A0A1Q2M2W7"/>
<sequence>MKSNPLNITVVGNNPSAWYTLLFLTQQLPTQACNVTLAAPHNSRNTPLILTEDMALAHGNIGIDPVEFITADMADILLACAVTSPGSSYMHEPLWLASGGYGFEHHRQAFFLWWQRSHRLGMKIEASRFNIACLMAQKGRYLLADRNSADVYQTTQAGLQCSSKEYCEFLSQIADARRLNVIEQNVQLFREADNTRTNSLQLEDGRILTSDLIVDCDGQLMHQLADDHRHGDQHYQPCPGIPIYRQINASQIPGAKEAGRKTFAQLHLERTSWQLKVRGQRFEYEIQAELQPQFQNAWVQNILAMGPAWADPGYSTNPLAVTQFQLQQLLPLLNETQGWQLQQKQFNLESALYRDEVNDLQNLCNWLAGQTGFLTRTNRHRLALLRACGQTPQTDHEVVGKSLWQILPTFAGIRPRKGSIPEPGNDKDYANWLNALWPHYQEAAQRAPAYTDYLATLPKTTNRGARL</sequence>
<organism evidence="1 2">
    <name type="scientific">Microbulbifer agarilyticus</name>
    <dbReference type="NCBI Taxonomy" id="260552"/>
    <lineage>
        <taxon>Bacteria</taxon>
        <taxon>Pseudomonadati</taxon>
        <taxon>Pseudomonadota</taxon>
        <taxon>Gammaproteobacteria</taxon>
        <taxon>Cellvibrionales</taxon>
        <taxon>Microbulbiferaceae</taxon>
        <taxon>Microbulbifer</taxon>
    </lineage>
</organism>
<dbReference type="STRING" id="260552.Mag101_05025"/>
<name>A0A1Q2M2W7_9GAMM</name>
<dbReference type="Proteomes" id="UP000188219">
    <property type="component" value="Chromosome"/>
</dbReference>